<proteinExistence type="predicted"/>
<feature type="compositionally biased region" description="Polar residues" evidence="1">
    <location>
        <begin position="124"/>
        <end position="142"/>
    </location>
</feature>
<protein>
    <submittedName>
        <fullName evidence="2">Uncharacterized protein</fullName>
    </submittedName>
</protein>
<gene>
    <name evidence="2" type="ORF">Taro_051175</name>
</gene>
<organism evidence="2 3">
    <name type="scientific">Colocasia esculenta</name>
    <name type="common">Wild taro</name>
    <name type="synonym">Arum esculentum</name>
    <dbReference type="NCBI Taxonomy" id="4460"/>
    <lineage>
        <taxon>Eukaryota</taxon>
        <taxon>Viridiplantae</taxon>
        <taxon>Streptophyta</taxon>
        <taxon>Embryophyta</taxon>
        <taxon>Tracheophyta</taxon>
        <taxon>Spermatophyta</taxon>
        <taxon>Magnoliopsida</taxon>
        <taxon>Liliopsida</taxon>
        <taxon>Araceae</taxon>
        <taxon>Aroideae</taxon>
        <taxon>Colocasieae</taxon>
        <taxon>Colocasia</taxon>
    </lineage>
</organism>
<accession>A0A843XG37</accession>
<sequence length="179" mass="20414">MRKQPSAHTRRDKKLTEHRSNHVRPESHDTSTSIPDLHKVGKEQPGEKERLTTTTATSNLHKVEGPQAEPLCTSDTPRGQGTTPSNATVNGTKEQFTEPAPPTPAYKLPGRVRRVRHDREHNTRTTAAWPSCGPTPNTTTWLRNQRRERQRERTSWLAPERTPQPPRRHRPSYESSTND</sequence>
<evidence type="ECO:0000313" key="2">
    <source>
        <dbReference type="EMBL" id="MQM18190.1"/>
    </source>
</evidence>
<comment type="caution">
    <text evidence="2">The sequence shown here is derived from an EMBL/GenBank/DDBJ whole genome shotgun (WGS) entry which is preliminary data.</text>
</comment>
<name>A0A843XG37_COLES</name>
<feature type="compositionally biased region" description="Polar residues" evidence="1">
    <location>
        <begin position="73"/>
        <end position="94"/>
    </location>
</feature>
<dbReference type="EMBL" id="NMUH01008023">
    <property type="protein sequence ID" value="MQM18190.1"/>
    <property type="molecule type" value="Genomic_DNA"/>
</dbReference>
<feature type="compositionally biased region" description="Basic and acidic residues" evidence="1">
    <location>
        <begin position="14"/>
        <end position="29"/>
    </location>
</feature>
<feature type="compositionally biased region" description="Basic and acidic residues" evidence="1">
    <location>
        <begin position="36"/>
        <end position="51"/>
    </location>
</feature>
<reference evidence="2" key="1">
    <citation type="submission" date="2017-07" db="EMBL/GenBank/DDBJ databases">
        <title>Taro Niue Genome Assembly and Annotation.</title>
        <authorList>
            <person name="Atibalentja N."/>
            <person name="Keating K."/>
            <person name="Fields C.J."/>
        </authorList>
    </citation>
    <scope>NUCLEOTIDE SEQUENCE</scope>
    <source>
        <strain evidence="2">Niue_2</strain>
        <tissue evidence="2">Leaf</tissue>
    </source>
</reference>
<dbReference type="AlphaFoldDB" id="A0A843XG37"/>
<feature type="compositionally biased region" description="Basic and acidic residues" evidence="1">
    <location>
        <begin position="145"/>
        <end position="154"/>
    </location>
</feature>
<dbReference type="Proteomes" id="UP000652761">
    <property type="component" value="Unassembled WGS sequence"/>
</dbReference>
<evidence type="ECO:0000313" key="3">
    <source>
        <dbReference type="Proteomes" id="UP000652761"/>
    </source>
</evidence>
<feature type="region of interest" description="Disordered" evidence="1">
    <location>
        <begin position="1"/>
        <end position="179"/>
    </location>
</feature>
<feature type="compositionally biased region" description="Basic residues" evidence="1">
    <location>
        <begin position="1"/>
        <end position="13"/>
    </location>
</feature>
<keyword evidence="3" id="KW-1185">Reference proteome</keyword>
<evidence type="ECO:0000256" key="1">
    <source>
        <dbReference type="SAM" id="MobiDB-lite"/>
    </source>
</evidence>